<evidence type="ECO:0000313" key="3">
    <source>
        <dbReference type="EMBL" id="QDS73700.1"/>
    </source>
</evidence>
<gene>
    <name evidence="3" type="ORF">FKW77_003216</name>
</gene>
<feature type="compositionally biased region" description="Polar residues" evidence="1">
    <location>
        <begin position="49"/>
        <end position="58"/>
    </location>
</feature>
<protein>
    <submittedName>
        <fullName evidence="3">Uncharacterized protein</fullName>
    </submittedName>
</protein>
<name>A0A517LDH7_9PEZI</name>
<dbReference type="AlphaFoldDB" id="A0A517LDH7"/>
<reference evidence="3 4" key="1">
    <citation type="submission" date="2019-07" db="EMBL/GenBank/DDBJ databases">
        <title>Finished genome of Venturia effusa.</title>
        <authorList>
            <person name="Young C.A."/>
            <person name="Cox M.P."/>
            <person name="Ganley A.R.D."/>
            <person name="David W.J."/>
        </authorList>
    </citation>
    <scope>NUCLEOTIDE SEQUENCE [LARGE SCALE GENOMIC DNA]</scope>
    <source>
        <strain evidence="4">albino</strain>
    </source>
</reference>
<feature type="region of interest" description="Disordered" evidence="1">
    <location>
        <begin position="27"/>
        <end position="81"/>
    </location>
</feature>
<evidence type="ECO:0000313" key="4">
    <source>
        <dbReference type="Proteomes" id="UP000316270"/>
    </source>
</evidence>
<keyword evidence="4" id="KW-1185">Reference proteome</keyword>
<feature type="chain" id="PRO_5021968873" evidence="2">
    <location>
        <begin position="20"/>
        <end position="124"/>
    </location>
</feature>
<sequence>MHLPTTIFVALAGFSLTSALAIPNVDVDMNSFSDPKNSKSSDPKNSKSQGFNPSNGQTKGKVPGSTLNSDLHHVETKNLCGPIKDKSKKADCTRELERCMPEYKNVGKEDRCEHKVLQKYNGHM</sequence>
<feature type="signal peptide" evidence="2">
    <location>
        <begin position="1"/>
        <end position="19"/>
    </location>
</feature>
<feature type="compositionally biased region" description="Basic and acidic residues" evidence="1">
    <location>
        <begin position="36"/>
        <end position="45"/>
    </location>
</feature>
<proteinExistence type="predicted"/>
<evidence type="ECO:0000256" key="1">
    <source>
        <dbReference type="SAM" id="MobiDB-lite"/>
    </source>
</evidence>
<accession>A0A517LDH7</accession>
<keyword evidence="2" id="KW-0732">Signal</keyword>
<evidence type="ECO:0000256" key="2">
    <source>
        <dbReference type="SAM" id="SignalP"/>
    </source>
</evidence>
<organism evidence="3 4">
    <name type="scientific">Venturia effusa</name>
    <dbReference type="NCBI Taxonomy" id="50376"/>
    <lineage>
        <taxon>Eukaryota</taxon>
        <taxon>Fungi</taxon>
        <taxon>Dikarya</taxon>
        <taxon>Ascomycota</taxon>
        <taxon>Pezizomycotina</taxon>
        <taxon>Dothideomycetes</taxon>
        <taxon>Pleosporomycetidae</taxon>
        <taxon>Venturiales</taxon>
        <taxon>Venturiaceae</taxon>
        <taxon>Venturia</taxon>
    </lineage>
</organism>
<dbReference type="Proteomes" id="UP000316270">
    <property type="component" value="Chromosome 10"/>
</dbReference>
<dbReference type="EMBL" id="CP042194">
    <property type="protein sequence ID" value="QDS73700.1"/>
    <property type="molecule type" value="Genomic_DNA"/>
</dbReference>